<dbReference type="HOGENOM" id="CLU_012817_14_1_6"/>
<dbReference type="PANTHER" id="PTHR30203">
    <property type="entry name" value="OUTER MEMBRANE CATION EFFLUX PROTEIN"/>
    <property type="match status" value="1"/>
</dbReference>
<dbReference type="PANTHER" id="PTHR30203:SF24">
    <property type="entry name" value="BLR4935 PROTEIN"/>
    <property type="match status" value="1"/>
</dbReference>
<accession>H8GKU3</accession>
<comment type="similarity">
    <text evidence="1">Belongs to the outer membrane factor (OMF) (TC 1.B.17) family.</text>
</comment>
<keyword evidence="3" id="KW-1185">Reference proteome</keyword>
<dbReference type="eggNOG" id="COG1538">
    <property type="taxonomic scope" value="Bacteria"/>
</dbReference>
<evidence type="ECO:0000313" key="3">
    <source>
        <dbReference type="Proteomes" id="UP000005090"/>
    </source>
</evidence>
<organism evidence="2 3">
    <name type="scientific">Methylomicrobium album BG8</name>
    <dbReference type="NCBI Taxonomy" id="686340"/>
    <lineage>
        <taxon>Bacteria</taxon>
        <taxon>Pseudomonadati</taxon>
        <taxon>Pseudomonadota</taxon>
        <taxon>Gammaproteobacteria</taxon>
        <taxon>Methylococcales</taxon>
        <taxon>Methylococcaceae</taxon>
        <taxon>Methylomicrobium</taxon>
    </lineage>
</organism>
<dbReference type="AlphaFoldDB" id="H8GKU3"/>
<dbReference type="Pfam" id="PF02321">
    <property type="entry name" value="OEP"/>
    <property type="match status" value="2"/>
</dbReference>
<name>H8GKU3_METAL</name>
<reference evidence="2 3" key="1">
    <citation type="journal article" date="2013" name="Genome Announc.">
        <title>Genome Sequence of the Obligate Gammaproteobacterial Methanotroph Methylomicrobium album Strain BG8.</title>
        <authorList>
            <person name="Kits K.D."/>
            <person name="Kalyuzhnaya M.G."/>
            <person name="Klotz M.G."/>
            <person name="Jetten M.S."/>
            <person name="Op den Camp H.J."/>
            <person name="Vuilleumier S."/>
            <person name="Bringel F."/>
            <person name="Dispirito A.A."/>
            <person name="Murrell J.C."/>
            <person name="Bruce D."/>
            <person name="Cheng J.F."/>
            <person name="Copeland A."/>
            <person name="Goodwin L."/>
            <person name="Hauser L."/>
            <person name="Lajus A."/>
            <person name="Land M.L."/>
            <person name="Lapidus A."/>
            <person name="Lucas S."/>
            <person name="Medigue C."/>
            <person name="Pitluck S."/>
            <person name="Woyke T."/>
            <person name="Zeytun A."/>
            <person name="Stein L.Y."/>
        </authorList>
    </citation>
    <scope>NUCLEOTIDE SEQUENCE [LARGE SCALE GENOMIC DNA]</scope>
    <source>
        <strain evidence="2 3">BG8</strain>
    </source>
</reference>
<dbReference type="GO" id="GO:0015562">
    <property type="term" value="F:efflux transmembrane transporter activity"/>
    <property type="evidence" value="ECO:0007669"/>
    <property type="project" value="InterPro"/>
</dbReference>
<proteinExistence type="inferred from homology"/>
<sequence>MRISTRMHLKSKRFSSAISALIVMNGCTPPAYQPLLPPAYMQDLKETADDSVSIPEAEALPLKDEKPSSPQIEAKEFNLNQVIQTALKADPVIQSAFENIHQAEADLITAGLLPNPDVSVSGSLMPLDRTFTVDRQGGPPQFDAGISMPIDWFLFGKRAAAIVSGRHGVDIAAADFANTVRLRIASAISAFYTVLEAQAMLELAQENNANLTRVERIILNRVALGGVGTIEADRIRLSIFSSHRDVHARELELNAAQNQLRALLGIAGNVQVAVKGSLDVADPAMPIEIEKAFELAEENRPDLLSLQRQLDKANADIALQERNAYPQVVPKIGYTRQFQQQAIGYPDANSWGAGVDIVVPLFDRNQGNIAKARSVLIQSRANLQAQLTALRSEIDQAVRAFASAHQVLINDDPGQLDAARNVRDKINQAYELGGKTLIEVLDAQRIYLETYRLHITSRSSYWHSLSQLNAAVGKEILQ</sequence>
<evidence type="ECO:0000313" key="2">
    <source>
        <dbReference type="EMBL" id="EIC29265.1"/>
    </source>
</evidence>
<gene>
    <name evidence="2" type="ORF">Metal_1480</name>
</gene>
<dbReference type="SUPFAM" id="SSF56954">
    <property type="entry name" value="Outer membrane efflux proteins (OEP)"/>
    <property type="match status" value="1"/>
</dbReference>
<dbReference type="Proteomes" id="UP000005090">
    <property type="component" value="Chromosome"/>
</dbReference>
<dbReference type="STRING" id="686340.Metal_1480"/>
<dbReference type="EMBL" id="CM001475">
    <property type="protein sequence ID" value="EIC29265.1"/>
    <property type="molecule type" value="Genomic_DNA"/>
</dbReference>
<dbReference type="Gene3D" id="1.20.1600.10">
    <property type="entry name" value="Outer membrane efflux proteins (OEP)"/>
    <property type="match status" value="1"/>
</dbReference>
<evidence type="ECO:0000256" key="1">
    <source>
        <dbReference type="ARBA" id="ARBA00007613"/>
    </source>
</evidence>
<dbReference type="InterPro" id="IPR003423">
    <property type="entry name" value="OMP_efflux"/>
</dbReference>
<protein>
    <submittedName>
        <fullName evidence="2">Outer membrane protein</fullName>
    </submittedName>
</protein>
<dbReference type="InterPro" id="IPR010131">
    <property type="entry name" value="MdtP/NodT-like"/>
</dbReference>